<accession>A0A367JMQ4</accession>
<sequence length="55" mass="6438">MFIKRDLTKARALSQSAEQQVKEETERVIRDLLQQQALLDELDKSSQLEALVFNY</sequence>
<dbReference type="Proteomes" id="UP000252139">
    <property type="component" value="Unassembled WGS sequence"/>
</dbReference>
<dbReference type="AlphaFoldDB" id="A0A367JMQ4"/>
<evidence type="ECO:0000313" key="1">
    <source>
        <dbReference type="EMBL" id="RCH91149.1"/>
    </source>
</evidence>
<protein>
    <submittedName>
        <fullName evidence="1">Uncharacterized protein</fullName>
    </submittedName>
</protein>
<proteinExistence type="predicted"/>
<name>A0A367JMQ4_RHIAZ</name>
<keyword evidence="2" id="KW-1185">Reference proteome</keyword>
<comment type="caution">
    <text evidence="1">The sequence shown here is derived from an EMBL/GenBank/DDBJ whole genome shotgun (WGS) entry which is preliminary data.</text>
</comment>
<organism evidence="1 2">
    <name type="scientific">Rhizopus azygosporus</name>
    <name type="common">Rhizopus microsporus var. azygosporus</name>
    <dbReference type="NCBI Taxonomy" id="86630"/>
    <lineage>
        <taxon>Eukaryota</taxon>
        <taxon>Fungi</taxon>
        <taxon>Fungi incertae sedis</taxon>
        <taxon>Mucoromycota</taxon>
        <taxon>Mucoromycotina</taxon>
        <taxon>Mucoromycetes</taxon>
        <taxon>Mucorales</taxon>
        <taxon>Mucorineae</taxon>
        <taxon>Rhizopodaceae</taxon>
        <taxon>Rhizopus</taxon>
    </lineage>
</organism>
<gene>
    <name evidence="1" type="ORF">CU097_010347</name>
</gene>
<reference evidence="1 2" key="1">
    <citation type="journal article" date="2018" name="G3 (Bethesda)">
        <title>Phylogenetic and Phylogenomic Definition of Rhizopus Species.</title>
        <authorList>
            <person name="Gryganskyi A.P."/>
            <person name="Golan J."/>
            <person name="Dolatabadi S."/>
            <person name="Mondo S."/>
            <person name="Robb S."/>
            <person name="Idnurm A."/>
            <person name="Muszewska A."/>
            <person name="Steczkiewicz K."/>
            <person name="Masonjones S."/>
            <person name="Liao H.L."/>
            <person name="Gajdeczka M.T."/>
            <person name="Anike F."/>
            <person name="Vuek A."/>
            <person name="Anishchenko I.M."/>
            <person name="Voigt K."/>
            <person name="de Hoog G.S."/>
            <person name="Smith M.E."/>
            <person name="Heitman J."/>
            <person name="Vilgalys R."/>
            <person name="Stajich J.E."/>
        </authorList>
    </citation>
    <scope>NUCLEOTIDE SEQUENCE [LARGE SCALE GENOMIC DNA]</scope>
    <source>
        <strain evidence="1 2">CBS 357.93</strain>
    </source>
</reference>
<evidence type="ECO:0000313" key="2">
    <source>
        <dbReference type="Proteomes" id="UP000252139"/>
    </source>
</evidence>
<dbReference type="EMBL" id="PJQL01001013">
    <property type="protein sequence ID" value="RCH91149.1"/>
    <property type="molecule type" value="Genomic_DNA"/>
</dbReference>